<evidence type="ECO:0000313" key="2">
    <source>
        <dbReference type="EMBL" id="TFK77820.1"/>
    </source>
</evidence>
<protein>
    <submittedName>
        <fullName evidence="2">Uncharacterized protein</fullName>
    </submittedName>
</protein>
<keyword evidence="3" id="KW-1185">Reference proteome</keyword>
<feature type="region of interest" description="Disordered" evidence="1">
    <location>
        <begin position="289"/>
        <end position="313"/>
    </location>
</feature>
<sequence>MLRELINSNVTRAYQLPIKPSVSRISFQTLVDKYGATALLPRLQAYLSTNYPNSPQPNLLTPIDVYHYIHLLLPPNIHIANAKRICKVRASPAIPRIADRQAVRAHFDCALFVEDEVVYRRDGGVAGLRAGQVRAIFRLPERLGYDQEPLLYVHWFRPFRDPDAITRLPPTAHSTRDHFRHVDVVPASALLRSCHLLPRFRQDDPDPEWTPENILDQNITFSFNRYQDFHAFCALSLECSKTCAQIACKLSSGDPGHTEYSEAAAHFKTSFEFTLSHFGSAVRAVRAPGEEKPFETATMSEPEKEEKGAKQGNNDTGTICLYYAVMHP</sequence>
<evidence type="ECO:0000313" key="3">
    <source>
        <dbReference type="Proteomes" id="UP000308197"/>
    </source>
</evidence>
<proteinExistence type="predicted"/>
<evidence type="ECO:0000256" key="1">
    <source>
        <dbReference type="SAM" id="MobiDB-lite"/>
    </source>
</evidence>
<organism evidence="2 3">
    <name type="scientific">Polyporus arcularius HHB13444</name>
    <dbReference type="NCBI Taxonomy" id="1314778"/>
    <lineage>
        <taxon>Eukaryota</taxon>
        <taxon>Fungi</taxon>
        <taxon>Dikarya</taxon>
        <taxon>Basidiomycota</taxon>
        <taxon>Agaricomycotina</taxon>
        <taxon>Agaricomycetes</taxon>
        <taxon>Polyporales</taxon>
        <taxon>Polyporaceae</taxon>
        <taxon>Polyporus</taxon>
    </lineage>
</organism>
<dbReference type="Proteomes" id="UP000308197">
    <property type="component" value="Unassembled WGS sequence"/>
</dbReference>
<accession>A0A5C3NPE1</accession>
<dbReference type="AlphaFoldDB" id="A0A5C3NPE1"/>
<gene>
    <name evidence="2" type="ORF">K466DRAFT_607654</name>
</gene>
<reference evidence="2 3" key="1">
    <citation type="journal article" date="2019" name="Nat. Ecol. Evol.">
        <title>Megaphylogeny resolves global patterns of mushroom evolution.</title>
        <authorList>
            <person name="Varga T."/>
            <person name="Krizsan K."/>
            <person name="Foldi C."/>
            <person name="Dima B."/>
            <person name="Sanchez-Garcia M."/>
            <person name="Sanchez-Ramirez S."/>
            <person name="Szollosi G.J."/>
            <person name="Szarkandi J.G."/>
            <person name="Papp V."/>
            <person name="Albert L."/>
            <person name="Andreopoulos W."/>
            <person name="Angelini C."/>
            <person name="Antonin V."/>
            <person name="Barry K.W."/>
            <person name="Bougher N.L."/>
            <person name="Buchanan P."/>
            <person name="Buyck B."/>
            <person name="Bense V."/>
            <person name="Catcheside P."/>
            <person name="Chovatia M."/>
            <person name="Cooper J."/>
            <person name="Damon W."/>
            <person name="Desjardin D."/>
            <person name="Finy P."/>
            <person name="Geml J."/>
            <person name="Haridas S."/>
            <person name="Hughes K."/>
            <person name="Justo A."/>
            <person name="Karasinski D."/>
            <person name="Kautmanova I."/>
            <person name="Kiss B."/>
            <person name="Kocsube S."/>
            <person name="Kotiranta H."/>
            <person name="LaButti K.M."/>
            <person name="Lechner B.E."/>
            <person name="Liimatainen K."/>
            <person name="Lipzen A."/>
            <person name="Lukacs Z."/>
            <person name="Mihaltcheva S."/>
            <person name="Morgado L.N."/>
            <person name="Niskanen T."/>
            <person name="Noordeloos M.E."/>
            <person name="Ohm R.A."/>
            <person name="Ortiz-Santana B."/>
            <person name="Ovrebo C."/>
            <person name="Racz N."/>
            <person name="Riley R."/>
            <person name="Savchenko A."/>
            <person name="Shiryaev A."/>
            <person name="Soop K."/>
            <person name="Spirin V."/>
            <person name="Szebenyi C."/>
            <person name="Tomsovsky M."/>
            <person name="Tulloss R.E."/>
            <person name="Uehling J."/>
            <person name="Grigoriev I.V."/>
            <person name="Vagvolgyi C."/>
            <person name="Papp T."/>
            <person name="Martin F.M."/>
            <person name="Miettinen O."/>
            <person name="Hibbett D.S."/>
            <person name="Nagy L.G."/>
        </authorList>
    </citation>
    <scope>NUCLEOTIDE SEQUENCE [LARGE SCALE GENOMIC DNA]</scope>
    <source>
        <strain evidence="2 3">HHB13444</strain>
    </source>
</reference>
<dbReference type="EMBL" id="ML213112">
    <property type="protein sequence ID" value="TFK77820.1"/>
    <property type="molecule type" value="Genomic_DNA"/>
</dbReference>
<dbReference type="InParanoid" id="A0A5C3NPE1"/>
<dbReference type="STRING" id="1314778.A0A5C3NPE1"/>
<name>A0A5C3NPE1_9APHY</name>